<dbReference type="EMBL" id="JAKILB010000005">
    <property type="protein sequence ID" value="MCL1138794.1"/>
    <property type="molecule type" value="Genomic_DNA"/>
</dbReference>
<proteinExistence type="predicted"/>
<gene>
    <name evidence="2" type="ORF">L2740_09580</name>
</gene>
<feature type="signal peptide" evidence="1">
    <location>
        <begin position="1"/>
        <end position="27"/>
    </location>
</feature>
<sequence length="181" mass="20360">MRLLSKVKQSIAVFVLLLLAACSSSDISDYQGTTPNLDLKKFFDGKLTAHGTVQDFSGKVTRRFTVEMLASWQGDKGEIKEWFIYDDGEKQIRIWNITDLGDGKYSGTANDILGEAQGQAVGMALQWQYEMLLPVDDTEYQVTFDDWIFLVDENTIINRSDIIKFGITMAEVTLVISKVKA</sequence>
<dbReference type="Pfam" id="PF12915">
    <property type="entry name" value="DUF3833"/>
    <property type="match status" value="1"/>
</dbReference>
<dbReference type="Proteomes" id="UP001139293">
    <property type="component" value="Unassembled WGS sequence"/>
</dbReference>
<evidence type="ECO:0000256" key="1">
    <source>
        <dbReference type="SAM" id="SignalP"/>
    </source>
</evidence>
<protein>
    <submittedName>
        <fullName evidence="2">DUF3833 domain-containing protein</fullName>
    </submittedName>
</protein>
<evidence type="ECO:0000313" key="2">
    <source>
        <dbReference type="EMBL" id="MCL1138794.1"/>
    </source>
</evidence>
<feature type="chain" id="PRO_5040948500" evidence="1">
    <location>
        <begin position="28"/>
        <end position="181"/>
    </location>
</feature>
<dbReference type="PROSITE" id="PS51257">
    <property type="entry name" value="PROKAR_LIPOPROTEIN"/>
    <property type="match status" value="1"/>
</dbReference>
<organism evidence="2 3">
    <name type="scientific">Shewanella pneumatophori</name>
    <dbReference type="NCBI Taxonomy" id="314092"/>
    <lineage>
        <taxon>Bacteria</taxon>
        <taxon>Pseudomonadati</taxon>
        <taxon>Pseudomonadota</taxon>
        <taxon>Gammaproteobacteria</taxon>
        <taxon>Alteromonadales</taxon>
        <taxon>Shewanellaceae</taxon>
        <taxon>Shewanella</taxon>
    </lineage>
</organism>
<keyword evidence="3" id="KW-1185">Reference proteome</keyword>
<dbReference type="RefSeq" id="WP_248949915.1">
    <property type="nucleotide sequence ID" value="NZ_JAKILB010000005.1"/>
</dbReference>
<accession>A0A9X1ZAR0</accession>
<evidence type="ECO:0000313" key="3">
    <source>
        <dbReference type="Proteomes" id="UP001139293"/>
    </source>
</evidence>
<keyword evidence="1" id="KW-0732">Signal</keyword>
<reference evidence="2" key="1">
    <citation type="submission" date="2022-01" db="EMBL/GenBank/DDBJ databases">
        <title>Whole genome-based taxonomy of the Shewanellaceae.</title>
        <authorList>
            <person name="Martin-Rodriguez A.J."/>
        </authorList>
    </citation>
    <scope>NUCLEOTIDE SEQUENCE</scope>
    <source>
        <strain evidence="2">KCTC 23973</strain>
    </source>
</reference>
<dbReference type="InterPro" id="IPR024409">
    <property type="entry name" value="DUF3833"/>
</dbReference>
<dbReference type="AlphaFoldDB" id="A0A9X1ZAR0"/>
<name>A0A9X1ZAR0_9GAMM</name>
<comment type="caution">
    <text evidence="2">The sequence shown here is derived from an EMBL/GenBank/DDBJ whole genome shotgun (WGS) entry which is preliminary data.</text>
</comment>